<gene>
    <name evidence="6" type="ORF">CEY15_08220</name>
</gene>
<dbReference type="Pfam" id="PF00440">
    <property type="entry name" value="TetR_N"/>
    <property type="match status" value="1"/>
</dbReference>
<evidence type="ECO:0000256" key="2">
    <source>
        <dbReference type="ARBA" id="ARBA00023125"/>
    </source>
</evidence>
<dbReference type="SUPFAM" id="SSF46689">
    <property type="entry name" value="Homeodomain-like"/>
    <property type="match status" value="1"/>
</dbReference>
<keyword evidence="3" id="KW-0804">Transcription</keyword>
<sequence>MALTKSAVVDTALGLLHEAGLPGMSMRTLATRLNVQPSALYWHFPSKQALLTAVAERVLADVAPVEAGASAADELRGVTRALRAAVAGVPDGAEIVALGLAAGAVNPVVDAVARTGARHGGGDRAAGLTTALTAYVLGVTIEEQTHHNLAAVDPAMPRVDYDSRFNEGLEALLAGLGG</sequence>
<dbReference type="PRINTS" id="PR00455">
    <property type="entry name" value="HTHTETR"/>
</dbReference>
<dbReference type="PROSITE" id="PS50977">
    <property type="entry name" value="HTH_TETR_2"/>
    <property type="match status" value="1"/>
</dbReference>
<dbReference type="Gene3D" id="1.10.357.10">
    <property type="entry name" value="Tetracycline Repressor, domain 2"/>
    <property type="match status" value="1"/>
</dbReference>
<keyword evidence="7" id="KW-1185">Reference proteome</keyword>
<evidence type="ECO:0000313" key="7">
    <source>
        <dbReference type="Proteomes" id="UP000218810"/>
    </source>
</evidence>
<keyword evidence="1" id="KW-0805">Transcription regulation</keyword>
<dbReference type="SUPFAM" id="SSF48498">
    <property type="entry name" value="Tetracyclin repressor-like, C-terminal domain"/>
    <property type="match status" value="1"/>
</dbReference>
<dbReference type="InterPro" id="IPR009057">
    <property type="entry name" value="Homeodomain-like_sf"/>
</dbReference>
<evidence type="ECO:0000313" key="6">
    <source>
        <dbReference type="EMBL" id="PAY23553.1"/>
    </source>
</evidence>
<feature type="domain" description="HTH tetR-type" evidence="5">
    <location>
        <begin position="2"/>
        <end position="62"/>
    </location>
</feature>
<dbReference type="PANTHER" id="PTHR30055:SF151">
    <property type="entry name" value="TRANSCRIPTIONAL REGULATORY PROTEIN"/>
    <property type="match status" value="1"/>
</dbReference>
<reference evidence="7" key="1">
    <citation type="submission" date="2017-09" db="EMBL/GenBank/DDBJ databases">
        <authorList>
            <person name="Zhang Y."/>
            <person name="Huang X."/>
            <person name="Liu J."/>
            <person name="Lu L."/>
            <person name="Peng K."/>
        </authorList>
    </citation>
    <scope>NUCLEOTIDE SEQUENCE [LARGE SCALE GENOMIC DNA]</scope>
    <source>
        <strain evidence="7">S-XJ-1</strain>
    </source>
</reference>
<dbReference type="OrthoDB" id="3819648at2"/>
<dbReference type="GO" id="GO:0000976">
    <property type="term" value="F:transcription cis-regulatory region binding"/>
    <property type="evidence" value="ECO:0007669"/>
    <property type="project" value="TreeGrafter"/>
</dbReference>
<evidence type="ECO:0000256" key="4">
    <source>
        <dbReference type="PROSITE-ProRule" id="PRU00335"/>
    </source>
</evidence>
<dbReference type="RefSeq" id="WP_095718013.1">
    <property type="nucleotide sequence ID" value="NZ_NTGA01000014.1"/>
</dbReference>
<proteinExistence type="predicted"/>
<dbReference type="EMBL" id="NTGA01000014">
    <property type="protein sequence ID" value="PAY23553.1"/>
    <property type="molecule type" value="Genomic_DNA"/>
</dbReference>
<evidence type="ECO:0000256" key="1">
    <source>
        <dbReference type="ARBA" id="ARBA00023015"/>
    </source>
</evidence>
<accession>A0A2A2WR97</accession>
<dbReference type="InterPro" id="IPR050109">
    <property type="entry name" value="HTH-type_TetR-like_transc_reg"/>
</dbReference>
<keyword evidence="2 4" id="KW-0238">DNA-binding</keyword>
<name>A0A2A2WR97_9ACTN</name>
<comment type="caution">
    <text evidence="6">The sequence shown here is derived from an EMBL/GenBank/DDBJ whole genome shotgun (WGS) entry which is preliminary data.</text>
</comment>
<dbReference type="GO" id="GO:0003700">
    <property type="term" value="F:DNA-binding transcription factor activity"/>
    <property type="evidence" value="ECO:0007669"/>
    <property type="project" value="TreeGrafter"/>
</dbReference>
<dbReference type="InterPro" id="IPR001647">
    <property type="entry name" value="HTH_TetR"/>
</dbReference>
<protein>
    <submittedName>
        <fullName evidence="6">TetR family transcriptional regulator</fullName>
    </submittedName>
</protein>
<evidence type="ECO:0000256" key="3">
    <source>
        <dbReference type="ARBA" id="ARBA00023163"/>
    </source>
</evidence>
<dbReference type="PRINTS" id="PR00400">
    <property type="entry name" value="TETREPRESSOR"/>
</dbReference>
<dbReference type="InterPro" id="IPR003012">
    <property type="entry name" value="Tet_transcr_reg_TetR"/>
</dbReference>
<dbReference type="PANTHER" id="PTHR30055">
    <property type="entry name" value="HTH-TYPE TRANSCRIPTIONAL REGULATOR RUTR"/>
    <property type="match status" value="1"/>
</dbReference>
<organism evidence="6 7">
    <name type="scientific">Dietzia natronolimnaea</name>
    <dbReference type="NCBI Taxonomy" id="161920"/>
    <lineage>
        <taxon>Bacteria</taxon>
        <taxon>Bacillati</taxon>
        <taxon>Actinomycetota</taxon>
        <taxon>Actinomycetes</taxon>
        <taxon>Mycobacteriales</taxon>
        <taxon>Dietziaceae</taxon>
        <taxon>Dietzia</taxon>
    </lineage>
</organism>
<dbReference type="GO" id="GO:0046677">
    <property type="term" value="P:response to antibiotic"/>
    <property type="evidence" value="ECO:0007669"/>
    <property type="project" value="InterPro"/>
</dbReference>
<dbReference type="Gene3D" id="1.10.10.60">
    <property type="entry name" value="Homeodomain-like"/>
    <property type="match status" value="1"/>
</dbReference>
<dbReference type="Proteomes" id="UP000218810">
    <property type="component" value="Unassembled WGS sequence"/>
</dbReference>
<dbReference type="GO" id="GO:0045892">
    <property type="term" value="P:negative regulation of DNA-templated transcription"/>
    <property type="evidence" value="ECO:0007669"/>
    <property type="project" value="InterPro"/>
</dbReference>
<dbReference type="InterPro" id="IPR036271">
    <property type="entry name" value="Tet_transcr_reg_TetR-rel_C_sf"/>
</dbReference>
<dbReference type="AlphaFoldDB" id="A0A2A2WR97"/>
<feature type="DNA-binding region" description="H-T-H motif" evidence="4">
    <location>
        <begin position="25"/>
        <end position="44"/>
    </location>
</feature>
<evidence type="ECO:0000259" key="5">
    <source>
        <dbReference type="PROSITE" id="PS50977"/>
    </source>
</evidence>